<evidence type="ECO:0000256" key="1">
    <source>
        <dbReference type="SAM" id="MobiDB-lite"/>
    </source>
</evidence>
<evidence type="ECO:0008006" key="4">
    <source>
        <dbReference type="Google" id="ProtNLM"/>
    </source>
</evidence>
<dbReference type="AlphaFoldDB" id="A0AB34GI21"/>
<accession>A0AB34GI21</accession>
<feature type="compositionally biased region" description="Low complexity" evidence="1">
    <location>
        <begin position="181"/>
        <end position="204"/>
    </location>
</feature>
<organism evidence="2 3">
    <name type="scientific">Eschrichtius robustus</name>
    <name type="common">California gray whale</name>
    <name type="synonym">Eschrichtius gibbosus</name>
    <dbReference type="NCBI Taxonomy" id="9764"/>
    <lineage>
        <taxon>Eukaryota</taxon>
        <taxon>Metazoa</taxon>
        <taxon>Chordata</taxon>
        <taxon>Craniata</taxon>
        <taxon>Vertebrata</taxon>
        <taxon>Euteleostomi</taxon>
        <taxon>Mammalia</taxon>
        <taxon>Eutheria</taxon>
        <taxon>Laurasiatheria</taxon>
        <taxon>Artiodactyla</taxon>
        <taxon>Whippomorpha</taxon>
        <taxon>Cetacea</taxon>
        <taxon>Mysticeti</taxon>
        <taxon>Eschrichtiidae</taxon>
        <taxon>Eschrichtius</taxon>
    </lineage>
</organism>
<feature type="compositionally biased region" description="Gly residues" evidence="1">
    <location>
        <begin position="50"/>
        <end position="61"/>
    </location>
</feature>
<feature type="region of interest" description="Disordered" evidence="1">
    <location>
        <begin position="176"/>
        <end position="317"/>
    </location>
</feature>
<comment type="caution">
    <text evidence="2">The sequence shown here is derived from an EMBL/GenBank/DDBJ whole genome shotgun (WGS) entry which is preliminary data.</text>
</comment>
<dbReference type="Proteomes" id="UP001159641">
    <property type="component" value="Unassembled WGS sequence"/>
</dbReference>
<evidence type="ECO:0000313" key="2">
    <source>
        <dbReference type="EMBL" id="KAJ8779628.1"/>
    </source>
</evidence>
<feature type="compositionally biased region" description="Basic and acidic residues" evidence="1">
    <location>
        <begin position="306"/>
        <end position="317"/>
    </location>
</feature>
<feature type="compositionally biased region" description="Low complexity" evidence="1">
    <location>
        <begin position="223"/>
        <end position="233"/>
    </location>
</feature>
<evidence type="ECO:0000313" key="3">
    <source>
        <dbReference type="Proteomes" id="UP001159641"/>
    </source>
</evidence>
<gene>
    <name evidence="2" type="ORF">J1605_012512</name>
</gene>
<keyword evidence="3" id="KW-1185">Reference proteome</keyword>
<protein>
    <recommendedName>
        <fullName evidence="4">Collagen alpha-1(I) chain-like</fullName>
    </recommendedName>
</protein>
<name>A0AB34GI21_ESCRO</name>
<proteinExistence type="predicted"/>
<sequence>MRDENEAIPSHSCSRVKVRVTGTFTSCPGGRRSPRAVAGRGVQGALWPSGAGGGSGHGDAGGFAEDPRLQHLGCPAAALRPRPGSAALLRDPRGCGGPGARCGSAGAGPQEQRQPQLLQEWEASRRRLGPGRCPPEEAVCSGTTPTAMLRRRRPLLEVSVARRGAVPCSLAFGRPGRSWVSPRAGRTGRPAAAAASPTPRRGGPQPFFLASPGRPEARGGRLGPASPGSPRPGLGSGAAGCVERGTGRVVGTLRFGPGAGPSAASYPGPRTYIPEGGRDRLFANSQGFSAPHAESRRVPGGGAGEQGERKSAESAGP</sequence>
<feature type="region of interest" description="Disordered" evidence="1">
    <location>
        <begin position="24"/>
        <end position="68"/>
    </location>
</feature>
<dbReference type="EMBL" id="JAIQCJ010002214">
    <property type="protein sequence ID" value="KAJ8779628.1"/>
    <property type="molecule type" value="Genomic_DNA"/>
</dbReference>
<reference evidence="2 3" key="1">
    <citation type="submission" date="2022-11" db="EMBL/GenBank/DDBJ databases">
        <title>Whole genome sequence of Eschrichtius robustus ER-17-0199.</title>
        <authorList>
            <person name="Bruniche-Olsen A."/>
            <person name="Black A.N."/>
            <person name="Fields C.J."/>
            <person name="Walden K."/>
            <person name="Dewoody J.A."/>
        </authorList>
    </citation>
    <scope>NUCLEOTIDE SEQUENCE [LARGE SCALE GENOMIC DNA]</scope>
    <source>
        <strain evidence="2">ER-17-0199</strain>
        <tissue evidence="2">Blubber</tissue>
    </source>
</reference>